<protein>
    <submittedName>
        <fullName evidence="1">Uncharacterized protein</fullName>
    </submittedName>
</protein>
<keyword evidence="2" id="KW-1185">Reference proteome</keyword>
<dbReference type="KEGG" id="paby:Ga0080574_TMP3283"/>
<sequence length="433" mass="47357">MASAAQDQPPVPECNARETYGCYVPAAPEPGTDIPEASVNFSMRPSADNSFYIVAIDQGWFGDAGITILPEPTGFQATNDNAIPLILNGTNDVGAMYGGSVVQALPNNDVLKMIMLTDDFVGYSVWADPELGLKTVDDYMAEGQDFKEALHSALAPLVAEEAVLATTPLSDTRPFIDITFEMAGYGRPELLLLDDPDNRVMAQSGRVQFSLPTSASAHLEFSQDGWTNLVSQQQIIDNAEGADKEAIGPLIQTVGVMANRNWVEENPNTTLRLVSVVFRTIEAIMEDGGEPGGLMSIAVPFINAYSGMNLDEAGLYEVYTRLDPLSPWDTQGKYFEDLEDPRYYRSSYSALIDELVETDVMPEGFVPDDAIWAGQIFATLKWYREAALSEIEAAQQADLSDAQAELLSSAEQQFEWFNFLDAYRMARGVNDAG</sequence>
<reference evidence="1 2" key="1">
    <citation type="submission" date="2016-04" db="EMBL/GenBank/DDBJ databases">
        <title>Deep-sea bacteria in the southern Pacific.</title>
        <authorList>
            <person name="Tang K."/>
        </authorList>
    </citation>
    <scope>NUCLEOTIDE SEQUENCE [LARGE SCALE GENOMIC DNA]</scope>
    <source>
        <strain evidence="1 2">JLT2014</strain>
    </source>
</reference>
<dbReference type="STRING" id="1250539.Ga0080574_TMP3283"/>
<evidence type="ECO:0000313" key="1">
    <source>
        <dbReference type="EMBL" id="APZ53617.1"/>
    </source>
</evidence>
<dbReference type="EMBL" id="CP015093">
    <property type="protein sequence ID" value="APZ53617.1"/>
    <property type="molecule type" value="Genomic_DNA"/>
</dbReference>
<proteinExistence type="predicted"/>
<dbReference type="Proteomes" id="UP000187059">
    <property type="component" value="Chromosome"/>
</dbReference>
<dbReference type="Gene3D" id="3.40.190.10">
    <property type="entry name" value="Periplasmic binding protein-like II"/>
    <property type="match status" value="1"/>
</dbReference>
<accession>A0A1P8UW38</accession>
<gene>
    <name evidence="1" type="ORF">Ga0080574_TMP3283</name>
</gene>
<name>A0A1P8UW38_9RHOB</name>
<evidence type="ECO:0000313" key="2">
    <source>
        <dbReference type="Proteomes" id="UP000187059"/>
    </source>
</evidence>
<organism evidence="1 2">
    <name type="scientific">Salipiger abyssi</name>
    <dbReference type="NCBI Taxonomy" id="1250539"/>
    <lineage>
        <taxon>Bacteria</taxon>
        <taxon>Pseudomonadati</taxon>
        <taxon>Pseudomonadota</taxon>
        <taxon>Alphaproteobacteria</taxon>
        <taxon>Rhodobacterales</taxon>
        <taxon>Roseobacteraceae</taxon>
        <taxon>Salipiger</taxon>
    </lineage>
</organism>
<dbReference type="AlphaFoldDB" id="A0A1P8UW38"/>